<keyword evidence="3" id="KW-1185">Reference proteome</keyword>
<protein>
    <submittedName>
        <fullName evidence="2">Uncharacterized protein</fullName>
    </submittedName>
</protein>
<comment type="caution">
    <text evidence="2">The sequence shown here is derived from an EMBL/GenBank/DDBJ whole genome shotgun (WGS) entry which is preliminary data.</text>
</comment>
<dbReference type="Proteomes" id="UP000663879">
    <property type="component" value="Unassembled WGS sequence"/>
</dbReference>
<feature type="transmembrane region" description="Helical" evidence="1">
    <location>
        <begin position="21"/>
        <end position="46"/>
    </location>
</feature>
<evidence type="ECO:0000313" key="3">
    <source>
        <dbReference type="Proteomes" id="UP000663879"/>
    </source>
</evidence>
<evidence type="ECO:0000313" key="2">
    <source>
        <dbReference type="EMBL" id="CAF1084466.1"/>
    </source>
</evidence>
<evidence type="ECO:0000256" key="1">
    <source>
        <dbReference type="SAM" id="Phobius"/>
    </source>
</evidence>
<dbReference type="AlphaFoldDB" id="A0A814MXN5"/>
<reference evidence="2" key="1">
    <citation type="submission" date="2021-02" db="EMBL/GenBank/DDBJ databases">
        <authorList>
            <person name="Nowell W R."/>
        </authorList>
    </citation>
    <scope>NUCLEOTIDE SEQUENCE</scope>
    <source>
        <strain evidence="2">Ploen Becks lab</strain>
    </source>
</reference>
<sequence length="99" mass="11709">MKEYSINLNSESREIQLGNETWFKILAIISFICALIVNSILVWFLICRQSRIQYTDLEIKQEALNNYKTPFKKRLQRVIFGSNNKKNIKKLDAENQNLI</sequence>
<keyword evidence="1" id="KW-0812">Transmembrane</keyword>
<dbReference type="EMBL" id="CAJNOC010006722">
    <property type="protein sequence ID" value="CAF1084466.1"/>
    <property type="molecule type" value="Genomic_DNA"/>
</dbReference>
<dbReference type="OrthoDB" id="10356512at2759"/>
<organism evidence="2 3">
    <name type="scientific">Brachionus calyciflorus</name>
    <dbReference type="NCBI Taxonomy" id="104777"/>
    <lineage>
        <taxon>Eukaryota</taxon>
        <taxon>Metazoa</taxon>
        <taxon>Spiralia</taxon>
        <taxon>Gnathifera</taxon>
        <taxon>Rotifera</taxon>
        <taxon>Eurotatoria</taxon>
        <taxon>Monogononta</taxon>
        <taxon>Pseudotrocha</taxon>
        <taxon>Ploima</taxon>
        <taxon>Brachionidae</taxon>
        <taxon>Brachionus</taxon>
    </lineage>
</organism>
<proteinExistence type="predicted"/>
<gene>
    <name evidence="2" type="ORF">OXX778_LOCUS20355</name>
</gene>
<keyword evidence="1" id="KW-1133">Transmembrane helix</keyword>
<keyword evidence="1" id="KW-0472">Membrane</keyword>
<accession>A0A814MXN5</accession>
<name>A0A814MXN5_9BILA</name>